<organism evidence="6 7">
    <name type="scientific">Lachnellula cervina</name>
    <dbReference type="NCBI Taxonomy" id="1316786"/>
    <lineage>
        <taxon>Eukaryota</taxon>
        <taxon>Fungi</taxon>
        <taxon>Dikarya</taxon>
        <taxon>Ascomycota</taxon>
        <taxon>Pezizomycotina</taxon>
        <taxon>Leotiomycetes</taxon>
        <taxon>Helotiales</taxon>
        <taxon>Lachnaceae</taxon>
        <taxon>Lachnellula</taxon>
    </lineage>
</organism>
<keyword evidence="4" id="KW-0560">Oxidoreductase</keyword>
<feature type="domain" description="FAD-binding" evidence="5">
    <location>
        <begin position="9"/>
        <end position="315"/>
    </location>
</feature>
<dbReference type="Gene3D" id="3.50.50.60">
    <property type="entry name" value="FAD/NAD(P)-binding domain"/>
    <property type="match status" value="1"/>
</dbReference>
<dbReference type="Proteomes" id="UP000481288">
    <property type="component" value="Unassembled WGS sequence"/>
</dbReference>
<dbReference type="InterPro" id="IPR050562">
    <property type="entry name" value="FAD_mOase_fung"/>
</dbReference>
<protein>
    <submittedName>
        <fullName evidence="6">FAD-dependent monooxygenase DEP2</fullName>
    </submittedName>
</protein>
<dbReference type="InterPro" id="IPR002938">
    <property type="entry name" value="FAD-bd"/>
</dbReference>
<evidence type="ECO:0000313" key="6">
    <source>
        <dbReference type="EMBL" id="TVY54901.1"/>
    </source>
</evidence>
<evidence type="ECO:0000313" key="7">
    <source>
        <dbReference type="Proteomes" id="UP000481288"/>
    </source>
</evidence>
<sequence length="328" mass="36419">MSTSNPPFRVIVVGAGVTGLVASHCLQKAGIEHIVLEKRNHVAPPEGASIAMYPHGARILHQIGCLEAIKAACVPCDRWLVRQSNGKEIMDNGFFRHLEDNHGSGLLLLERREFLQILYDHLPDKTPIRTGCGVKSIKHTTSGVEVTLNNDQIEIGDMVMGCDGVYSLTRSIMWEYANKTTPGLITAREKTTMKTAWKSLLGVAPMVPELGERNMTVVSNDGYSFLALSQPDRVYFFFIFRVDKPFTWPKRVAYTDQDAEALAESVADHPISDSMVFGELWKKRLRGSLVNLEEGVLDHWHAGRIVLVGDSAHKVCTQISRKAAHGIF</sequence>
<reference evidence="6 7" key="1">
    <citation type="submission" date="2018-05" db="EMBL/GenBank/DDBJ databases">
        <title>Whole genome sequencing for identification of molecular markers to develop diagnostic detection tools for the regulated plant pathogen Lachnellula willkommii.</title>
        <authorList>
            <person name="Giroux E."/>
            <person name="Bilodeau G."/>
        </authorList>
    </citation>
    <scope>NUCLEOTIDE SEQUENCE [LARGE SCALE GENOMIC DNA]</scope>
    <source>
        <strain evidence="6 7">CBS 625.97</strain>
    </source>
</reference>
<dbReference type="PANTHER" id="PTHR47356:SF2">
    <property type="entry name" value="FAD-BINDING DOMAIN-CONTAINING PROTEIN-RELATED"/>
    <property type="match status" value="1"/>
</dbReference>
<accession>A0A7D8UTB2</accession>
<dbReference type="Pfam" id="PF01494">
    <property type="entry name" value="FAD_binding_3"/>
    <property type="match status" value="1"/>
</dbReference>
<dbReference type="EMBL" id="QGMG01000294">
    <property type="protein sequence ID" value="TVY54901.1"/>
    <property type="molecule type" value="Genomic_DNA"/>
</dbReference>
<keyword evidence="2" id="KW-0285">Flavoprotein</keyword>
<dbReference type="OrthoDB" id="2431938at2759"/>
<comment type="similarity">
    <text evidence="1">Belongs to the paxM FAD-dependent monooxygenase family.</text>
</comment>
<dbReference type="SUPFAM" id="SSF51905">
    <property type="entry name" value="FAD/NAD(P)-binding domain"/>
    <property type="match status" value="1"/>
</dbReference>
<keyword evidence="6" id="KW-0503">Monooxygenase</keyword>
<proteinExistence type="inferred from homology"/>
<dbReference type="PRINTS" id="PR00420">
    <property type="entry name" value="RNGMNOXGNASE"/>
</dbReference>
<keyword evidence="3" id="KW-0274">FAD</keyword>
<keyword evidence="7" id="KW-1185">Reference proteome</keyword>
<comment type="caution">
    <text evidence="6">The sequence shown here is derived from an EMBL/GenBank/DDBJ whole genome shotgun (WGS) entry which is preliminary data.</text>
</comment>
<dbReference type="AlphaFoldDB" id="A0A7D8UTB2"/>
<evidence type="ECO:0000259" key="5">
    <source>
        <dbReference type="Pfam" id="PF01494"/>
    </source>
</evidence>
<evidence type="ECO:0000256" key="1">
    <source>
        <dbReference type="ARBA" id="ARBA00007992"/>
    </source>
</evidence>
<dbReference type="PANTHER" id="PTHR47356">
    <property type="entry name" value="FAD-DEPENDENT MONOOXYGENASE ASQG-RELATED"/>
    <property type="match status" value="1"/>
</dbReference>
<evidence type="ECO:0000256" key="4">
    <source>
        <dbReference type="ARBA" id="ARBA00023002"/>
    </source>
</evidence>
<dbReference type="GO" id="GO:0004497">
    <property type="term" value="F:monooxygenase activity"/>
    <property type="evidence" value="ECO:0007669"/>
    <property type="project" value="UniProtKB-KW"/>
</dbReference>
<name>A0A7D8UTB2_9HELO</name>
<dbReference type="GO" id="GO:0071949">
    <property type="term" value="F:FAD binding"/>
    <property type="evidence" value="ECO:0007669"/>
    <property type="project" value="InterPro"/>
</dbReference>
<dbReference type="InterPro" id="IPR036188">
    <property type="entry name" value="FAD/NAD-bd_sf"/>
</dbReference>
<gene>
    <name evidence="6" type="primary">DEP2</name>
    <name evidence="6" type="ORF">LCER1_G004845</name>
</gene>
<evidence type="ECO:0000256" key="3">
    <source>
        <dbReference type="ARBA" id="ARBA00022827"/>
    </source>
</evidence>
<evidence type="ECO:0000256" key="2">
    <source>
        <dbReference type="ARBA" id="ARBA00022630"/>
    </source>
</evidence>